<dbReference type="KEGG" id="mefw:F1737_08755"/>
<dbReference type="Proteomes" id="UP001301797">
    <property type="component" value="Chromosome"/>
</dbReference>
<dbReference type="EMBL" id="CP043875">
    <property type="protein sequence ID" value="WOF16773.1"/>
    <property type="molecule type" value="Genomic_DNA"/>
</dbReference>
<keyword evidence="4" id="KW-1185">Reference proteome</keyword>
<dbReference type="PIRSF" id="PIRSF037112">
    <property type="entry name" value="Antirestriction_ArdC"/>
    <property type="match status" value="1"/>
</dbReference>
<evidence type="ECO:0000259" key="2">
    <source>
        <dbReference type="Pfam" id="PF18818"/>
    </source>
</evidence>
<sequence length="278" mass="31420">MPSVYEIVQDRIIKQLESGVVPWQKTWQDMNPVNILTGKEYRGINRLLLAGHTHWGTFRQIREAGGSVRKGEKASGIVLFWSKTDTKKTVNDQGDDVIIMAERERPIVRYYPVFNFSQCEGIEPEAVAEITPVVSCEEIIKRNKHLNGIGSPSYSPDKDIVRMPPMDMFRSREDYYAAYFHELTHWTGHSSRLKRSGICKTSMFGSETYSREELTAEMGSAFLCAMCGIDTDPVRMNSASYIAGWLEHIREGSARDLISAAGDAQRAVDFLEMGRPSP</sequence>
<dbReference type="InterPro" id="IPR017113">
    <property type="entry name" value="Antirestriction_ArdC"/>
</dbReference>
<evidence type="ECO:0000259" key="1">
    <source>
        <dbReference type="Pfam" id="PF08401"/>
    </source>
</evidence>
<dbReference type="Pfam" id="PF18818">
    <property type="entry name" value="MPTase-PolyVal"/>
    <property type="match status" value="1"/>
</dbReference>
<feature type="domain" description="Polyvalent protein metallopeptidase" evidence="2">
    <location>
        <begin position="152"/>
        <end position="261"/>
    </location>
</feature>
<proteinExistence type="predicted"/>
<dbReference type="InterPro" id="IPR041459">
    <property type="entry name" value="MPTase-PolyVal"/>
</dbReference>
<gene>
    <name evidence="3" type="ORF">F1737_08755</name>
</gene>
<dbReference type="GeneID" id="85230249"/>
<organism evidence="3 4">
    <name type="scientific">Methanochimaera problematica</name>
    <dbReference type="NCBI Taxonomy" id="2609417"/>
    <lineage>
        <taxon>Archaea</taxon>
        <taxon>Methanobacteriati</taxon>
        <taxon>Methanobacteriota</taxon>
        <taxon>Stenosarchaea group</taxon>
        <taxon>Methanomicrobia</taxon>
        <taxon>Methanomicrobiales</taxon>
        <taxon>Methanomicrobiaceae</taxon>
        <taxon>Methanochimaera</taxon>
    </lineage>
</organism>
<name>A0AA97FEF8_9EURY</name>
<evidence type="ECO:0000313" key="3">
    <source>
        <dbReference type="EMBL" id="WOF16773.1"/>
    </source>
</evidence>
<reference evidence="3 4" key="1">
    <citation type="submission" date="2019-09" db="EMBL/GenBank/DDBJ databases">
        <title>The complete genome of Methanoplanus sp. FWC-SCC4.</title>
        <authorList>
            <person name="Chen S.-C."/>
            <person name="Zhou Y.-Z."/>
            <person name="Lai M.-C."/>
        </authorList>
    </citation>
    <scope>NUCLEOTIDE SEQUENCE [LARGE SCALE GENOMIC DNA]</scope>
    <source>
        <strain evidence="3 4">FWC-SCC4</strain>
    </source>
</reference>
<dbReference type="GO" id="GO:0003697">
    <property type="term" value="F:single-stranded DNA binding"/>
    <property type="evidence" value="ECO:0007669"/>
    <property type="project" value="InterPro"/>
</dbReference>
<dbReference type="InterPro" id="IPR013610">
    <property type="entry name" value="ArdC_N"/>
</dbReference>
<accession>A0AA97FEF8</accession>
<protein>
    <submittedName>
        <fullName evidence="3">DUF1738 domain-containing protein</fullName>
    </submittedName>
</protein>
<evidence type="ECO:0000313" key="4">
    <source>
        <dbReference type="Proteomes" id="UP001301797"/>
    </source>
</evidence>
<dbReference type="AlphaFoldDB" id="A0AA97FEF8"/>
<feature type="domain" description="N-terminal" evidence="1">
    <location>
        <begin position="3"/>
        <end position="114"/>
    </location>
</feature>
<dbReference type="RefSeq" id="WP_317136200.1">
    <property type="nucleotide sequence ID" value="NZ_CP043875.1"/>
</dbReference>
<dbReference type="Pfam" id="PF08401">
    <property type="entry name" value="ArdcN"/>
    <property type="match status" value="1"/>
</dbReference>